<dbReference type="EMBL" id="AZCX01000007">
    <property type="protein sequence ID" value="KRK47658.1"/>
    <property type="molecule type" value="Genomic_DNA"/>
</dbReference>
<evidence type="ECO:0000256" key="2">
    <source>
        <dbReference type="ARBA" id="ARBA00023235"/>
    </source>
</evidence>
<gene>
    <name evidence="3" type="ORF">FC96_GL002382</name>
</gene>
<dbReference type="STRING" id="1302272.FC96_GL002382"/>
<dbReference type="Proteomes" id="UP000050911">
    <property type="component" value="Unassembled WGS sequence"/>
</dbReference>
<protein>
    <submittedName>
        <fullName evidence="3">Phosphoglycerate mutase</fullName>
    </submittedName>
</protein>
<dbReference type="CDD" id="cd07067">
    <property type="entry name" value="HP_PGM_like"/>
    <property type="match status" value="1"/>
</dbReference>
<dbReference type="PANTHER" id="PTHR48100">
    <property type="entry name" value="BROAD-SPECIFICITY PHOSPHATASE YOR283W-RELATED"/>
    <property type="match status" value="1"/>
</dbReference>
<dbReference type="Gene3D" id="3.40.50.1240">
    <property type="entry name" value="Phosphoglycerate mutase-like"/>
    <property type="match status" value="1"/>
</dbReference>
<keyword evidence="1" id="KW-0324">Glycolysis</keyword>
<dbReference type="GO" id="GO:0005737">
    <property type="term" value="C:cytoplasm"/>
    <property type="evidence" value="ECO:0007669"/>
    <property type="project" value="TreeGrafter"/>
</dbReference>
<dbReference type="SMART" id="SM00855">
    <property type="entry name" value="PGAM"/>
    <property type="match status" value="1"/>
</dbReference>
<dbReference type="PIRSF" id="PIRSF000709">
    <property type="entry name" value="6PFK_2-Ptase"/>
    <property type="match status" value="1"/>
</dbReference>
<dbReference type="PATRIC" id="fig|1302272.5.peg.2433"/>
<keyword evidence="2" id="KW-0413">Isomerase</keyword>
<dbReference type="InterPro" id="IPR013078">
    <property type="entry name" value="His_Pase_superF_clade-1"/>
</dbReference>
<accession>A0A0R1HWC9</accession>
<dbReference type="SUPFAM" id="SSF53254">
    <property type="entry name" value="Phosphoglycerate mutase-like"/>
    <property type="match status" value="1"/>
</dbReference>
<dbReference type="AlphaFoldDB" id="A0A0R1HWC9"/>
<evidence type="ECO:0000313" key="3">
    <source>
        <dbReference type="EMBL" id="KRK47658.1"/>
    </source>
</evidence>
<sequence>MTKMNLEAIMTVFYLIRHGQTTANVQGLKQGTINTAITQLTATGISQAERLHDQFDWSFANRIVASPLDRTQQTAAIVNQTAQLPVELDDRLLEISYGSWDGQSNAALQAQHPDVFDPVLNDVLPTYVNAAPDGESFGHVMGRVDHFMRDFATQAPDEAILAVTHGFTIKAAVLTALSLPETVPLPEPMNTSVTKISFEPQSQQYYLWYYNRFDASSY</sequence>
<evidence type="ECO:0000313" key="4">
    <source>
        <dbReference type="Proteomes" id="UP000050911"/>
    </source>
</evidence>
<dbReference type="InterPro" id="IPR029033">
    <property type="entry name" value="His_PPase_superfam"/>
</dbReference>
<keyword evidence="4" id="KW-1185">Reference proteome</keyword>
<name>A0A0R1HWC9_9LACO</name>
<dbReference type="InterPro" id="IPR050275">
    <property type="entry name" value="PGM_Phosphatase"/>
</dbReference>
<dbReference type="GO" id="GO:0016791">
    <property type="term" value="F:phosphatase activity"/>
    <property type="evidence" value="ECO:0007669"/>
    <property type="project" value="TreeGrafter"/>
</dbReference>
<dbReference type="Pfam" id="PF00300">
    <property type="entry name" value="His_Phos_1"/>
    <property type="match status" value="1"/>
</dbReference>
<dbReference type="InterPro" id="IPR001345">
    <property type="entry name" value="PG/BPGM_mutase_AS"/>
</dbReference>
<proteinExistence type="predicted"/>
<reference evidence="3 4" key="1">
    <citation type="journal article" date="2015" name="Genome Announc.">
        <title>Expanding the biotechnology potential of lactobacilli through comparative genomics of 213 strains and associated genera.</title>
        <authorList>
            <person name="Sun Z."/>
            <person name="Harris H.M."/>
            <person name="McCann A."/>
            <person name="Guo C."/>
            <person name="Argimon S."/>
            <person name="Zhang W."/>
            <person name="Yang X."/>
            <person name="Jeffery I.B."/>
            <person name="Cooney J.C."/>
            <person name="Kagawa T.F."/>
            <person name="Liu W."/>
            <person name="Song Y."/>
            <person name="Salvetti E."/>
            <person name="Wrobel A."/>
            <person name="Rasinkangas P."/>
            <person name="Parkhill J."/>
            <person name="Rea M.C."/>
            <person name="O'Sullivan O."/>
            <person name="Ritari J."/>
            <person name="Douillard F.P."/>
            <person name="Paul Ross R."/>
            <person name="Yang R."/>
            <person name="Briner A.E."/>
            <person name="Felis G.E."/>
            <person name="de Vos W.M."/>
            <person name="Barrangou R."/>
            <person name="Klaenhammer T.R."/>
            <person name="Caufield P.W."/>
            <person name="Cui Y."/>
            <person name="Zhang H."/>
            <person name="O'Toole P.W."/>
        </authorList>
    </citation>
    <scope>NUCLEOTIDE SEQUENCE [LARGE SCALE GENOMIC DNA]</scope>
    <source>
        <strain evidence="3 4">JCM 15530</strain>
    </source>
</reference>
<organism evidence="3 4">
    <name type="scientific">Secundilactobacillus kimchicus JCM 15530</name>
    <dbReference type="NCBI Taxonomy" id="1302272"/>
    <lineage>
        <taxon>Bacteria</taxon>
        <taxon>Bacillati</taxon>
        <taxon>Bacillota</taxon>
        <taxon>Bacilli</taxon>
        <taxon>Lactobacillales</taxon>
        <taxon>Lactobacillaceae</taxon>
        <taxon>Secundilactobacillus</taxon>
    </lineage>
</organism>
<evidence type="ECO:0000256" key="1">
    <source>
        <dbReference type="ARBA" id="ARBA00023152"/>
    </source>
</evidence>
<dbReference type="PROSITE" id="PS00175">
    <property type="entry name" value="PG_MUTASE"/>
    <property type="match status" value="1"/>
</dbReference>
<comment type="caution">
    <text evidence="3">The sequence shown here is derived from an EMBL/GenBank/DDBJ whole genome shotgun (WGS) entry which is preliminary data.</text>
</comment>
<dbReference type="PANTHER" id="PTHR48100:SF1">
    <property type="entry name" value="HISTIDINE PHOSPHATASE FAMILY PROTEIN-RELATED"/>
    <property type="match status" value="1"/>
</dbReference>